<proteinExistence type="predicted"/>
<organism evidence="1 2">
    <name type="scientific">Planomicrobium soli</name>
    <dbReference type="NCBI Taxonomy" id="1176648"/>
    <lineage>
        <taxon>Bacteria</taxon>
        <taxon>Bacillati</taxon>
        <taxon>Bacillota</taxon>
        <taxon>Bacilli</taxon>
        <taxon>Bacillales</taxon>
        <taxon>Caryophanaceae</taxon>
        <taxon>Planomicrobium</taxon>
    </lineage>
</organism>
<keyword evidence="2" id="KW-1185">Reference proteome</keyword>
<comment type="caution">
    <text evidence="1">The sequence shown here is derived from an EMBL/GenBank/DDBJ whole genome shotgun (WGS) entry which is preliminary data.</text>
</comment>
<dbReference type="RefSeq" id="WP_106533657.1">
    <property type="nucleotide sequence ID" value="NZ_PYAT01000007.1"/>
</dbReference>
<protein>
    <submittedName>
        <fullName evidence="1">Uncharacterized protein</fullName>
    </submittedName>
</protein>
<accession>A0A2P8GQP3</accession>
<evidence type="ECO:0000313" key="2">
    <source>
        <dbReference type="Proteomes" id="UP000242682"/>
    </source>
</evidence>
<reference evidence="1 2" key="1">
    <citation type="submission" date="2018-03" db="EMBL/GenBank/DDBJ databases">
        <title>Genomic Encyclopedia of Type Strains, Phase III (KMG-III): the genomes of soil and plant-associated and newly described type strains.</title>
        <authorList>
            <person name="Whitman W."/>
        </authorList>
    </citation>
    <scope>NUCLEOTIDE SEQUENCE [LARGE SCALE GENOMIC DNA]</scope>
    <source>
        <strain evidence="1 2">CGMCC 1.12259</strain>
    </source>
</reference>
<evidence type="ECO:0000313" key="1">
    <source>
        <dbReference type="EMBL" id="PSL36291.1"/>
    </source>
</evidence>
<name>A0A2P8GQP3_9BACL</name>
<dbReference type="AlphaFoldDB" id="A0A2P8GQP3"/>
<dbReference type="Proteomes" id="UP000242682">
    <property type="component" value="Unassembled WGS sequence"/>
</dbReference>
<dbReference type="OrthoDB" id="2939377at2"/>
<gene>
    <name evidence="1" type="ORF">B0H99_107112</name>
</gene>
<dbReference type="EMBL" id="PYAT01000007">
    <property type="protein sequence ID" value="PSL36291.1"/>
    <property type="molecule type" value="Genomic_DNA"/>
</dbReference>
<sequence length="114" mass="13356">MTYYYYLASDQNLLDGNSSLEFFKTDPMAIPGFDFPVQREIYNGVEKSWQLRELHQYISNHMARYENCVIQVAHLLNSNLVELKVQEKSLIAFSKLNEPKQLLLNEGQLLTIRK</sequence>